<evidence type="ECO:0000256" key="2">
    <source>
        <dbReference type="SAM" id="Phobius"/>
    </source>
</evidence>
<keyword evidence="2" id="KW-0812">Transmembrane</keyword>
<evidence type="ECO:0000313" key="4">
    <source>
        <dbReference type="Proteomes" id="UP000256900"/>
    </source>
</evidence>
<reference evidence="3 4" key="1">
    <citation type="submission" date="2018-08" db="EMBL/GenBank/DDBJ databases">
        <title>Genomic Encyclopedia of Type Strains, Phase IV (KMG-IV): sequencing the most valuable type-strain genomes for metagenomic binning, comparative biology and taxonomic classification.</title>
        <authorList>
            <person name="Goeker M."/>
        </authorList>
    </citation>
    <scope>NUCLEOTIDE SEQUENCE [LARGE SCALE GENOMIC DNA]</scope>
    <source>
        <strain evidence="3 4">BW863</strain>
    </source>
</reference>
<organism evidence="3 4">
    <name type="scientific">Methylovirgula ligni</name>
    <dbReference type="NCBI Taxonomy" id="569860"/>
    <lineage>
        <taxon>Bacteria</taxon>
        <taxon>Pseudomonadati</taxon>
        <taxon>Pseudomonadota</taxon>
        <taxon>Alphaproteobacteria</taxon>
        <taxon>Hyphomicrobiales</taxon>
        <taxon>Beijerinckiaceae</taxon>
        <taxon>Methylovirgula</taxon>
    </lineage>
</organism>
<sequence length="60" mass="6758">MSNTHNERAARADPEHPIELPPRRARGGWRGLPVLYVLVFSMALAIVVLLAIWFGFHVAH</sequence>
<evidence type="ECO:0000313" key="3">
    <source>
        <dbReference type="EMBL" id="REF88870.1"/>
    </source>
</evidence>
<accession>A0A3D9Z3T6</accession>
<name>A0A3D9Z3T6_9HYPH</name>
<keyword evidence="2" id="KW-0472">Membrane</keyword>
<dbReference type="RefSeq" id="WP_129396445.1">
    <property type="nucleotide sequence ID" value="NZ_CP025086.1"/>
</dbReference>
<comment type="caution">
    <text evidence="3">The sequence shown here is derived from an EMBL/GenBank/DDBJ whole genome shotgun (WGS) entry which is preliminary data.</text>
</comment>
<keyword evidence="2" id="KW-1133">Transmembrane helix</keyword>
<feature type="transmembrane region" description="Helical" evidence="2">
    <location>
        <begin position="33"/>
        <end position="56"/>
    </location>
</feature>
<feature type="region of interest" description="Disordered" evidence="1">
    <location>
        <begin position="1"/>
        <end position="27"/>
    </location>
</feature>
<evidence type="ECO:0000256" key="1">
    <source>
        <dbReference type="SAM" id="MobiDB-lite"/>
    </source>
</evidence>
<dbReference type="EMBL" id="QUMO01000001">
    <property type="protein sequence ID" value="REF88870.1"/>
    <property type="molecule type" value="Genomic_DNA"/>
</dbReference>
<dbReference type="Proteomes" id="UP000256900">
    <property type="component" value="Unassembled WGS sequence"/>
</dbReference>
<proteinExistence type="predicted"/>
<keyword evidence="4" id="KW-1185">Reference proteome</keyword>
<feature type="compositionally biased region" description="Basic and acidic residues" evidence="1">
    <location>
        <begin position="1"/>
        <end position="22"/>
    </location>
</feature>
<dbReference type="AlphaFoldDB" id="A0A3D9Z3T6"/>
<protein>
    <submittedName>
        <fullName evidence="3">Uncharacterized protein</fullName>
    </submittedName>
</protein>
<gene>
    <name evidence="3" type="ORF">DES32_0081</name>
</gene>